<dbReference type="InterPro" id="IPR025356">
    <property type="entry name" value="DUF4260"/>
</dbReference>
<feature type="transmembrane region" description="Helical" evidence="1">
    <location>
        <begin position="34"/>
        <end position="57"/>
    </location>
</feature>
<dbReference type="AlphaFoldDB" id="A0A060UT04"/>
<name>A0A060UT04_9PROT</name>
<feature type="transmembrane region" description="Helical" evidence="1">
    <location>
        <begin position="69"/>
        <end position="95"/>
    </location>
</feature>
<dbReference type="EMBL" id="CCCS020000052">
    <property type="protein sequence ID" value="CDQ11510.1"/>
    <property type="molecule type" value="Genomic_DNA"/>
</dbReference>
<reference evidence="2" key="1">
    <citation type="submission" date="2014-03" db="EMBL/GenBank/DDBJ databases">
        <authorList>
            <person name="Genoscope - CEA"/>
        </authorList>
    </citation>
    <scope>NUCLEOTIDE SEQUENCE [LARGE SCALE GENOMIC DNA]</scope>
    <source>
        <strain evidence="2">CF27</strain>
    </source>
</reference>
<sequence>MLPVFKKPIVLLRLEGLAVFLLALVIYWQQSFGWTLFLSTVLLPDLALLGYLVNAAVGATAYNVTHSKLLPGALAIIAIVTGNALFSALALIWFVHIGVDRMLGYGLKYPDGFKVTHLGTIGQMGDESRGSYLLCGK</sequence>
<evidence type="ECO:0000313" key="3">
    <source>
        <dbReference type="EMBL" id="SMH66208.1"/>
    </source>
</evidence>
<gene>
    <name evidence="3" type="ORF">AFERRI_20997</name>
    <name evidence="2" type="ORF">AFERRI_560059</name>
</gene>
<keyword evidence="1" id="KW-1133">Transmembrane helix</keyword>
<proteinExistence type="predicted"/>
<evidence type="ECO:0000256" key="1">
    <source>
        <dbReference type="SAM" id="Phobius"/>
    </source>
</evidence>
<dbReference type="Pfam" id="PF14079">
    <property type="entry name" value="DUF4260"/>
    <property type="match status" value="1"/>
</dbReference>
<evidence type="ECO:0000313" key="2">
    <source>
        <dbReference type="EMBL" id="CDQ11510.1"/>
    </source>
</evidence>
<keyword evidence="1" id="KW-0812">Transmembrane</keyword>
<evidence type="ECO:0000313" key="4">
    <source>
        <dbReference type="Proteomes" id="UP000193925"/>
    </source>
</evidence>
<keyword evidence="1" id="KW-0472">Membrane</keyword>
<evidence type="ECO:0008006" key="5">
    <source>
        <dbReference type="Google" id="ProtNLM"/>
    </source>
</evidence>
<feature type="transmembrane region" description="Helical" evidence="1">
    <location>
        <begin position="9"/>
        <end position="28"/>
    </location>
</feature>
<reference evidence="2" key="2">
    <citation type="submission" date="2014-07" db="EMBL/GenBank/DDBJ databases">
        <title>Initial genome analysis of the psychrotolerant acidophile Acidithiobacillus ferrivorans CF27: insights into iron and sulfur oxidation pathways and into biofilm formation.</title>
        <authorList>
            <person name="Talla E."/>
            <person name="Hedrich S."/>
            <person name="Mangenot S."/>
            <person name="Ji B."/>
            <person name="Johnson D.B."/>
            <person name="Barbe V."/>
            <person name="Bonnefoy V."/>
        </authorList>
    </citation>
    <scope>NUCLEOTIDE SEQUENCE [LARGE SCALE GENOMIC DNA]</scope>
    <source>
        <strain evidence="2">CF27</strain>
    </source>
</reference>
<dbReference type="EMBL" id="LT841305">
    <property type="protein sequence ID" value="SMH66208.1"/>
    <property type="molecule type" value="Genomic_DNA"/>
</dbReference>
<reference evidence="3 4" key="3">
    <citation type="submission" date="2017-03" db="EMBL/GenBank/DDBJ databases">
        <authorList>
            <person name="Regsiter A."/>
            <person name="William W."/>
        </authorList>
    </citation>
    <scope>NUCLEOTIDE SEQUENCE [LARGE SCALE GENOMIC DNA]</scope>
    <source>
        <strain evidence="3">PRJEB5721</strain>
    </source>
</reference>
<accession>A0A060UT04</accession>
<protein>
    <recommendedName>
        <fullName evidence="5">DUF4260 domain-containing protein</fullName>
    </recommendedName>
</protein>
<dbReference type="RefSeq" id="WP_035194591.1">
    <property type="nucleotide sequence ID" value="NZ_CCCS020000052.1"/>
</dbReference>
<dbReference type="Proteomes" id="UP000193925">
    <property type="component" value="Chromosome AFERRI"/>
</dbReference>
<organism evidence="2">
    <name type="scientific">Acidithiobacillus ferrivorans</name>
    <dbReference type="NCBI Taxonomy" id="160808"/>
    <lineage>
        <taxon>Bacteria</taxon>
        <taxon>Pseudomonadati</taxon>
        <taxon>Pseudomonadota</taxon>
        <taxon>Acidithiobacillia</taxon>
        <taxon>Acidithiobacillales</taxon>
        <taxon>Acidithiobacillaceae</taxon>
        <taxon>Acidithiobacillus</taxon>
    </lineage>
</organism>
<keyword evidence="4" id="KW-1185">Reference proteome</keyword>